<dbReference type="GO" id="GO:0016036">
    <property type="term" value="P:cellular response to phosphate starvation"/>
    <property type="evidence" value="ECO:0007669"/>
    <property type="project" value="TreeGrafter"/>
</dbReference>
<keyword evidence="9" id="KW-1133">Transmembrane helix</keyword>
<keyword evidence="6 11" id="KW-0418">Kinase</keyword>
<feature type="compositionally biased region" description="Basic and acidic residues" evidence="8">
    <location>
        <begin position="65"/>
        <end position="77"/>
    </location>
</feature>
<keyword evidence="9" id="KW-0812">Transmembrane</keyword>
<dbReference type="PROSITE" id="PS50109">
    <property type="entry name" value="HIS_KIN"/>
    <property type="match status" value="1"/>
</dbReference>
<comment type="subcellular location">
    <subcellularLocation>
        <location evidence="2">Membrane</location>
    </subcellularLocation>
</comment>
<dbReference type="InterPro" id="IPR003661">
    <property type="entry name" value="HisK_dim/P_dom"/>
</dbReference>
<dbReference type="STRING" id="449659.IV66_GL001748"/>
<dbReference type="EMBL" id="JQCN01000004">
    <property type="protein sequence ID" value="KRO02078.1"/>
    <property type="molecule type" value="Genomic_DNA"/>
</dbReference>
<comment type="caution">
    <text evidence="11">The sequence shown here is derived from an EMBL/GenBank/DDBJ whole genome shotgun (WGS) entry which is preliminary data.</text>
</comment>
<evidence type="ECO:0000256" key="1">
    <source>
        <dbReference type="ARBA" id="ARBA00000085"/>
    </source>
</evidence>
<dbReference type="Proteomes" id="UP000051886">
    <property type="component" value="Unassembled WGS sequence"/>
</dbReference>
<name>A0A0R2LJW2_9LACO</name>
<dbReference type="Gene3D" id="3.30.565.10">
    <property type="entry name" value="Histidine kinase-like ATPase, C-terminal domain"/>
    <property type="match status" value="1"/>
</dbReference>
<dbReference type="SMART" id="SM00388">
    <property type="entry name" value="HisKA"/>
    <property type="match status" value="1"/>
</dbReference>
<dbReference type="Gene3D" id="1.10.287.130">
    <property type="match status" value="1"/>
</dbReference>
<dbReference type="SUPFAM" id="SSF47384">
    <property type="entry name" value="Homodimeric domain of signal transducing histidine kinase"/>
    <property type="match status" value="1"/>
</dbReference>
<dbReference type="SMART" id="SM00387">
    <property type="entry name" value="HATPase_c"/>
    <property type="match status" value="1"/>
</dbReference>
<keyword evidence="5" id="KW-0808">Transferase</keyword>
<gene>
    <name evidence="11" type="ORF">IV66_GL001748</name>
</gene>
<evidence type="ECO:0000313" key="11">
    <source>
        <dbReference type="EMBL" id="KRO02078.1"/>
    </source>
</evidence>
<organism evidence="11 12">
    <name type="scientific">Ligilactobacillus pobuzihii</name>
    <dbReference type="NCBI Taxonomy" id="449659"/>
    <lineage>
        <taxon>Bacteria</taxon>
        <taxon>Bacillati</taxon>
        <taxon>Bacillota</taxon>
        <taxon>Bacilli</taxon>
        <taxon>Lactobacillales</taxon>
        <taxon>Lactobacillaceae</taxon>
        <taxon>Ligilactobacillus</taxon>
    </lineage>
</organism>
<dbReference type="InterPro" id="IPR036097">
    <property type="entry name" value="HisK_dim/P_sf"/>
</dbReference>
<dbReference type="CDD" id="cd00082">
    <property type="entry name" value="HisKA"/>
    <property type="match status" value="1"/>
</dbReference>
<dbReference type="GO" id="GO:0004721">
    <property type="term" value="F:phosphoprotein phosphatase activity"/>
    <property type="evidence" value="ECO:0007669"/>
    <property type="project" value="TreeGrafter"/>
</dbReference>
<evidence type="ECO:0000256" key="6">
    <source>
        <dbReference type="ARBA" id="ARBA00022777"/>
    </source>
</evidence>
<dbReference type="PATRIC" id="fig|449659.4.peg.1786"/>
<accession>A0A0R2LJW2</accession>
<feature type="transmembrane region" description="Helical" evidence="9">
    <location>
        <begin position="20"/>
        <end position="42"/>
    </location>
</feature>
<dbReference type="Pfam" id="PF02518">
    <property type="entry name" value="HATPase_c"/>
    <property type="match status" value="1"/>
</dbReference>
<comment type="catalytic activity">
    <reaction evidence="1">
        <text>ATP + protein L-histidine = ADP + protein N-phospho-L-histidine.</text>
        <dbReference type="EC" id="2.7.13.3"/>
    </reaction>
</comment>
<feature type="transmembrane region" description="Helical" evidence="9">
    <location>
        <begin position="189"/>
        <end position="207"/>
    </location>
</feature>
<dbReference type="SUPFAM" id="SSF55874">
    <property type="entry name" value="ATPase domain of HSP90 chaperone/DNA topoisomerase II/histidine kinase"/>
    <property type="match status" value="1"/>
</dbReference>
<evidence type="ECO:0000256" key="7">
    <source>
        <dbReference type="ARBA" id="ARBA00023012"/>
    </source>
</evidence>
<dbReference type="EC" id="2.7.13.3" evidence="3"/>
<dbReference type="InterPro" id="IPR004358">
    <property type="entry name" value="Sig_transdc_His_kin-like_C"/>
</dbReference>
<evidence type="ECO:0000256" key="2">
    <source>
        <dbReference type="ARBA" id="ARBA00004370"/>
    </source>
</evidence>
<dbReference type="GO" id="GO:0000155">
    <property type="term" value="F:phosphorelay sensor kinase activity"/>
    <property type="evidence" value="ECO:0007669"/>
    <property type="project" value="InterPro"/>
</dbReference>
<keyword evidence="4" id="KW-0597">Phosphoprotein</keyword>
<evidence type="ECO:0000256" key="4">
    <source>
        <dbReference type="ARBA" id="ARBA00022553"/>
    </source>
</evidence>
<dbReference type="FunFam" id="3.30.565.10:FF:000006">
    <property type="entry name" value="Sensor histidine kinase WalK"/>
    <property type="match status" value="1"/>
</dbReference>
<dbReference type="GO" id="GO:0005886">
    <property type="term" value="C:plasma membrane"/>
    <property type="evidence" value="ECO:0007669"/>
    <property type="project" value="TreeGrafter"/>
</dbReference>
<dbReference type="InterPro" id="IPR005467">
    <property type="entry name" value="His_kinase_dom"/>
</dbReference>
<evidence type="ECO:0000256" key="8">
    <source>
        <dbReference type="SAM" id="MobiDB-lite"/>
    </source>
</evidence>
<keyword evidence="12" id="KW-1185">Reference proteome</keyword>
<proteinExistence type="predicted"/>
<dbReference type="AlphaFoldDB" id="A0A0R2LJW2"/>
<evidence type="ECO:0000256" key="3">
    <source>
        <dbReference type="ARBA" id="ARBA00012438"/>
    </source>
</evidence>
<dbReference type="InterPro" id="IPR050351">
    <property type="entry name" value="BphY/WalK/GraS-like"/>
</dbReference>
<dbReference type="PANTHER" id="PTHR45453:SF1">
    <property type="entry name" value="PHOSPHATE REGULON SENSOR PROTEIN PHOR"/>
    <property type="match status" value="1"/>
</dbReference>
<evidence type="ECO:0000313" key="12">
    <source>
        <dbReference type="Proteomes" id="UP000051886"/>
    </source>
</evidence>
<dbReference type="InterPro" id="IPR036890">
    <property type="entry name" value="HATPase_C_sf"/>
</dbReference>
<keyword evidence="7" id="KW-0902">Two-component regulatory system</keyword>
<evidence type="ECO:0000256" key="9">
    <source>
        <dbReference type="SAM" id="Phobius"/>
    </source>
</evidence>
<dbReference type="Pfam" id="PF00512">
    <property type="entry name" value="HisKA"/>
    <property type="match status" value="1"/>
</dbReference>
<keyword evidence="9" id="KW-0472">Membrane</keyword>
<dbReference type="PANTHER" id="PTHR45453">
    <property type="entry name" value="PHOSPHATE REGULON SENSOR PROTEIN PHOR"/>
    <property type="match status" value="1"/>
</dbReference>
<feature type="domain" description="Histidine kinase" evidence="10">
    <location>
        <begin position="228"/>
        <end position="444"/>
    </location>
</feature>
<dbReference type="InterPro" id="IPR003594">
    <property type="entry name" value="HATPase_dom"/>
</dbReference>
<evidence type="ECO:0000256" key="5">
    <source>
        <dbReference type="ARBA" id="ARBA00022679"/>
    </source>
</evidence>
<sequence>MKYKKPQPRSFEDKQRWGLFFKILLSFAILFIVLGGVIYFFFQRSIYQNIDGGLDAQKRQILTDKKAPRFRQEDPNKKPKRTQAPPANAAKFRTMTLVYDKKGKVINKGEFTNDLTIFTQLPFDKKKLNQKETMTLYTGYTQSSNHYFRKLLIKVPQKNPNKDYAGKYVLLLENIDPELLAMSSFRKSLMVTLLAFWILAIGIAYYLSRQNMKPILRAWKRQQEFSSNAAHELRTPLTVIQNQMEFLLTKPRDRVMDRVTEVSTTLDEVKHMQVLTEQLLTLARSDSSMIQIDQQTIDVKPWLSKVLQPYTEIADSQGKVMNINIVASGKVPFDADLIHQLLVILLDNALKYTPTGGSLTLDAKMIKKNLVLEISDTGNGIADQEKEKIFDRFYRTDKSRNSKTGGNGLGLSIAKWIVDEHHGKITVQDNYPKGTVFRVVLPGQ</sequence>
<dbReference type="PRINTS" id="PR00344">
    <property type="entry name" value="BCTRLSENSOR"/>
</dbReference>
<evidence type="ECO:0000259" key="10">
    <source>
        <dbReference type="PROSITE" id="PS50109"/>
    </source>
</evidence>
<protein>
    <recommendedName>
        <fullName evidence="3">histidine kinase</fullName>
        <ecNumber evidence="3">2.7.13.3</ecNumber>
    </recommendedName>
</protein>
<reference evidence="11 12" key="1">
    <citation type="journal article" date="2015" name="Genome Announc.">
        <title>Expanding the biotechnology potential of lactobacilli through comparative genomics of 213 strains and associated genera.</title>
        <authorList>
            <person name="Sun Z."/>
            <person name="Harris H.M."/>
            <person name="McCann A."/>
            <person name="Guo C."/>
            <person name="Argimon S."/>
            <person name="Zhang W."/>
            <person name="Yang X."/>
            <person name="Jeffery I.B."/>
            <person name="Cooney J.C."/>
            <person name="Kagawa T.F."/>
            <person name="Liu W."/>
            <person name="Song Y."/>
            <person name="Salvetti E."/>
            <person name="Wrobel A."/>
            <person name="Rasinkangas P."/>
            <person name="Parkhill J."/>
            <person name="Rea M.C."/>
            <person name="O'Sullivan O."/>
            <person name="Ritari J."/>
            <person name="Douillard F.P."/>
            <person name="Paul Ross R."/>
            <person name="Yang R."/>
            <person name="Briner A.E."/>
            <person name="Felis G.E."/>
            <person name="de Vos W.M."/>
            <person name="Barrangou R."/>
            <person name="Klaenhammer T.R."/>
            <person name="Caufield P.W."/>
            <person name="Cui Y."/>
            <person name="Zhang H."/>
            <person name="O'Toole P.W."/>
        </authorList>
    </citation>
    <scope>NUCLEOTIDE SEQUENCE [LARGE SCALE GENOMIC DNA]</scope>
    <source>
        <strain evidence="11 12">NBRC 103219</strain>
    </source>
</reference>
<feature type="region of interest" description="Disordered" evidence="8">
    <location>
        <begin position="65"/>
        <end position="86"/>
    </location>
</feature>